<sequence length="433" mass="48481">MPSNALYLLLLCCRSEEEEEEEEGRLVMYLVPRVDHLLLAEDEDEEDVGDAGADDVANTLKVLTAKLEDLRTCHDLILKHGAALQKSLSELEALDTSTQDLNAKTKTVNERATLFRISSNAMINVCNGGGAVDAVTLSYERRGCGCWGRSRREIFTRGDRQGDAVRHTCTQAVVVKVGHLGRKDGDTPVRVRCLAGGTPVLTTDMPLGDLLRGLKTTTVGDPAVLIFSVEEGKLQATAGQEQTFAALFCNAPSTVRETPPSSGDCPAEVLPRPGHEYFLDEEIKHEIGDGYPPGIKQEDVGIITCCDYLLNLTLRCGPCLEAAKDPRYSVRGYLKWLDRRYSYCGEVQNPRQEEDDEYSPQIDEEERNSDGEYFPQIDEEERNSDGEYSPQIDEEERNSDGEYSPQIDEEERNSDDEYSPQINLFYYNLFYKF</sequence>
<evidence type="ECO:0000313" key="3">
    <source>
        <dbReference type="Proteomes" id="UP000770661"/>
    </source>
</evidence>
<gene>
    <name evidence="2" type="primary">OSBP_2</name>
    <name evidence="2" type="ORF">GWK47_024607</name>
</gene>
<feature type="compositionally biased region" description="Acidic residues" evidence="1">
    <location>
        <begin position="407"/>
        <end position="418"/>
    </location>
</feature>
<dbReference type="AlphaFoldDB" id="A0A8J4XKX3"/>
<evidence type="ECO:0000256" key="1">
    <source>
        <dbReference type="SAM" id="MobiDB-lite"/>
    </source>
</evidence>
<dbReference type="Proteomes" id="UP000770661">
    <property type="component" value="Unassembled WGS sequence"/>
</dbReference>
<feature type="region of interest" description="Disordered" evidence="1">
    <location>
        <begin position="347"/>
        <end position="419"/>
    </location>
</feature>
<reference evidence="2" key="1">
    <citation type="submission" date="2020-07" db="EMBL/GenBank/DDBJ databases">
        <title>The High-quality genome of the commercially important snow crab, Chionoecetes opilio.</title>
        <authorList>
            <person name="Jeong J.-H."/>
            <person name="Ryu S."/>
        </authorList>
    </citation>
    <scope>NUCLEOTIDE SEQUENCE</scope>
    <source>
        <strain evidence="2">MADBK_172401_WGS</strain>
        <tissue evidence="2">Digestive gland</tissue>
    </source>
</reference>
<feature type="compositionally biased region" description="Acidic residues" evidence="1">
    <location>
        <begin position="353"/>
        <end position="367"/>
    </location>
</feature>
<dbReference type="OrthoDB" id="1854502at2759"/>
<comment type="caution">
    <text evidence="2">The sequence shown here is derived from an EMBL/GenBank/DDBJ whole genome shotgun (WGS) entry which is preliminary data.</text>
</comment>
<proteinExistence type="predicted"/>
<name>A0A8J4XKX3_CHIOP</name>
<protein>
    <submittedName>
        <fullName evidence="2">Oxysterol-binding protein 1</fullName>
    </submittedName>
</protein>
<keyword evidence="3" id="KW-1185">Reference proteome</keyword>
<evidence type="ECO:0000313" key="2">
    <source>
        <dbReference type="EMBL" id="KAG0704877.1"/>
    </source>
</evidence>
<organism evidence="2 3">
    <name type="scientific">Chionoecetes opilio</name>
    <name type="common">Atlantic snow crab</name>
    <name type="synonym">Cancer opilio</name>
    <dbReference type="NCBI Taxonomy" id="41210"/>
    <lineage>
        <taxon>Eukaryota</taxon>
        <taxon>Metazoa</taxon>
        <taxon>Ecdysozoa</taxon>
        <taxon>Arthropoda</taxon>
        <taxon>Crustacea</taxon>
        <taxon>Multicrustacea</taxon>
        <taxon>Malacostraca</taxon>
        <taxon>Eumalacostraca</taxon>
        <taxon>Eucarida</taxon>
        <taxon>Decapoda</taxon>
        <taxon>Pleocyemata</taxon>
        <taxon>Brachyura</taxon>
        <taxon>Eubrachyura</taxon>
        <taxon>Majoidea</taxon>
        <taxon>Majidae</taxon>
        <taxon>Chionoecetes</taxon>
    </lineage>
</organism>
<dbReference type="EMBL" id="JACEEZ010025084">
    <property type="protein sequence ID" value="KAG0704877.1"/>
    <property type="molecule type" value="Genomic_DNA"/>
</dbReference>
<accession>A0A8J4XKX3</accession>